<accession>A0AAE4ZA18</accession>
<dbReference type="EMBL" id="JAACAK010000133">
    <property type="protein sequence ID" value="NIR76550.1"/>
    <property type="molecule type" value="Genomic_DNA"/>
</dbReference>
<protein>
    <submittedName>
        <fullName evidence="1">Uncharacterized protein</fullName>
    </submittedName>
</protein>
<organism evidence="1 2">
    <name type="scientific">Candidatus Kutchimonas denitrificans</name>
    <dbReference type="NCBI Taxonomy" id="3056748"/>
    <lineage>
        <taxon>Bacteria</taxon>
        <taxon>Pseudomonadati</taxon>
        <taxon>Gemmatimonadota</taxon>
        <taxon>Gemmatimonadia</taxon>
        <taxon>Candidatus Palauibacterales</taxon>
        <taxon>Candidatus Palauibacteraceae</taxon>
        <taxon>Candidatus Kutchimonas</taxon>
    </lineage>
</organism>
<reference evidence="1 2" key="1">
    <citation type="submission" date="2020-01" db="EMBL/GenBank/DDBJ databases">
        <title>Genomes assembled from Gulf of Kutch pelagic sediment metagenomes.</title>
        <authorList>
            <person name="Chandrashekar M."/>
            <person name="Mahajan M.S."/>
            <person name="Dave K.J."/>
            <person name="Vatsa P."/>
            <person name="Nathani N.M."/>
        </authorList>
    </citation>
    <scope>NUCLEOTIDE SEQUENCE [LARGE SCALE GENOMIC DNA]</scope>
    <source>
        <strain evidence="1">KS3-K002</strain>
    </source>
</reference>
<gene>
    <name evidence="1" type="ORF">GWO12_15830</name>
</gene>
<sequence length="141" mass="15789">AYAGGTLQYYLWYSPDPHDIFDPPTWWGSIAYFVVLISENGNLVYGPANSDHVPDPRFRPGNYHGSDPTLFVINLKAGEQDGADGSVPGIWYRWDGEPAEEADIWMSMANIRAIKIYGNFLDIQDNIALDKVWLSAPPDNP</sequence>
<feature type="non-terminal residue" evidence="1">
    <location>
        <position position="1"/>
    </location>
</feature>
<dbReference type="AlphaFoldDB" id="A0AAE4ZA18"/>
<proteinExistence type="predicted"/>
<dbReference type="Proteomes" id="UP000702544">
    <property type="component" value="Unassembled WGS sequence"/>
</dbReference>
<evidence type="ECO:0000313" key="1">
    <source>
        <dbReference type="EMBL" id="NIR76550.1"/>
    </source>
</evidence>
<evidence type="ECO:0000313" key="2">
    <source>
        <dbReference type="Proteomes" id="UP000702544"/>
    </source>
</evidence>
<comment type="caution">
    <text evidence="1">The sequence shown here is derived from an EMBL/GenBank/DDBJ whole genome shotgun (WGS) entry which is preliminary data.</text>
</comment>
<name>A0AAE4ZA18_9BACT</name>